<dbReference type="AlphaFoldDB" id="A0A0L7KX13"/>
<feature type="compositionally biased region" description="Polar residues" evidence="1">
    <location>
        <begin position="193"/>
        <end position="204"/>
    </location>
</feature>
<feature type="compositionally biased region" description="Basic and acidic residues" evidence="1">
    <location>
        <begin position="164"/>
        <end position="178"/>
    </location>
</feature>
<feature type="region of interest" description="Disordered" evidence="1">
    <location>
        <begin position="147"/>
        <end position="208"/>
    </location>
</feature>
<name>A0A0L7KX13_OPEBR</name>
<evidence type="ECO:0000313" key="3">
    <source>
        <dbReference type="Proteomes" id="UP000037510"/>
    </source>
</evidence>
<protein>
    <submittedName>
        <fullName evidence="2">Uncharacterized protein</fullName>
    </submittedName>
</protein>
<organism evidence="2 3">
    <name type="scientific">Operophtera brumata</name>
    <name type="common">Winter moth</name>
    <name type="synonym">Phalaena brumata</name>
    <dbReference type="NCBI Taxonomy" id="104452"/>
    <lineage>
        <taxon>Eukaryota</taxon>
        <taxon>Metazoa</taxon>
        <taxon>Ecdysozoa</taxon>
        <taxon>Arthropoda</taxon>
        <taxon>Hexapoda</taxon>
        <taxon>Insecta</taxon>
        <taxon>Pterygota</taxon>
        <taxon>Neoptera</taxon>
        <taxon>Endopterygota</taxon>
        <taxon>Lepidoptera</taxon>
        <taxon>Glossata</taxon>
        <taxon>Ditrysia</taxon>
        <taxon>Geometroidea</taxon>
        <taxon>Geometridae</taxon>
        <taxon>Larentiinae</taxon>
        <taxon>Operophtera</taxon>
    </lineage>
</organism>
<dbReference type="EMBL" id="JTDY01004752">
    <property type="protein sequence ID" value="KOB67803.1"/>
    <property type="molecule type" value="Genomic_DNA"/>
</dbReference>
<dbReference type="Proteomes" id="UP000037510">
    <property type="component" value="Unassembled WGS sequence"/>
</dbReference>
<reference evidence="2 3" key="1">
    <citation type="journal article" date="2015" name="Genome Biol. Evol.">
        <title>The genome of winter moth (Operophtera brumata) provides a genomic perspective on sexual dimorphism and phenology.</title>
        <authorList>
            <person name="Derks M.F."/>
            <person name="Smit S."/>
            <person name="Salis L."/>
            <person name="Schijlen E."/>
            <person name="Bossers A."/>
            <person name="Mateman C."/>
            <person name="Pijl A.S."/>
            <person name="de Ridder D."/>
            <person name="Groenen M.A."/>
            <person name="Visser M.E."/>
            <person name="Megens H.J."/>
        </authorList>
    </citation>
    <scope>NUCLEOTIDE SEQUENCE [LARGE SCALE GENOMIC DNA]</scope>
    <source>
        <strain evidence="2">WM2013NL</strain>
        <tissue evidence="2">Head and thorax</tissue>
    </source>
</reference>
<gene>
    <name evidence="2" type="ORF">OBRU01_19269</name>
</gene>
<keyword evidence="3" id="KW-1185">Reference proteome</keyword>
<evidence type="ECO:0000313" key="2">
    <source>
        <dbReference type="EMBL" id="KOB67803.1"/>
    </source>
</evidence>
<comment type="caution">
    <text evidence="2">The sequence shown here is derived from an EMBL/GenBank/DDBJ whole genome shotgun (WGS) entry which is preliminary data.</text>
</comment>
<proteinExistence type="predicted"/>
<sequence>MACVLIWLVHSSTEDFTIEPNAMTDTEAVAAHLSGSLACGALLALLLPTYTADAPPERTLAPPHPRVLESAAWRSKPALWPALAHALNHLAQSTDHRDSFREKRVGILKPQGSLERAREERAMATQDDIQVMKSLANIPIGKKTGGILSLKDKSGYPHLVNTDPEPKKEKEEVKKEPKASQTSQPFQPKHEQSPNWTNSSQNFSEPPRMTFQKHYGIQNTGISYNPNYQPGVNNAGIRLPVVNPKEIDVRTAAMQKQNSRQDMFQEHKFNPNYQISGDKKNFLNDLPPRFANQYRYWQNAQENQYNDNKFRDDNFKPNASSPMFNQQRSNTQWAGQMPENFQQPPWWKPENPPNFNYTPNMNVQPSYFTPVNNVPTYQNIPYNAQITHNKTENQPYLPSTIGQPMQTLQSLVASPNFNSTLNSFIVMVGPWPFAPRATAGAAETDEASPVTRLAARAHRPCGGN</sequence>
<evidence type="ECO:0000256" key="1">
    <source>
        <dbReference type="SAM" id="MobiDB-lite"/>
    </source>
</evidence>
<accession>A0A0L7KX13</accession>